<dbReference type="PANTHER" id="PTHR30086:SF20">
    <property type="entry name" value="ARGININE EXPORTER PROTEIN ARGO-RELATED"/>
    <property type="match status" value="1"/>
</dbReference>
<feature type="transmembrane region" description="Helical" evidence="6">
    <location>
        <begin position="72"/>
        <end position="90"/>
    </location>
</feature>
<evidence type="ECO:0000256" key="5">
    <source>
        <dbReference type="ARBA" id="ARBA00023136"/>
    </source>
</evidence>
<feature type="transmembrane region" description="Helical" evidence="6">
    <location>
        <begin position="189"/>
        <end position="206"/>
    </location>
</feature>
<keyword evidence="8" id="KW-1185">Reference proteome</keyword>
<evidence type="ECO:0000313" key="8">
    <source>
        <dbReference type="Proteomes" id="UP001597511"/>
    </source>
</evidence>
<evidence type="ECO:0000313" key="7">
    <source>
        <dbReference type="EMBL" id="MFD2918989.1"/>
    </source>
</evidence>
<feature type="transmembrane region" description="Helical" evidence="6">
    <location>
        <begin position="6"/>
        <end position="27"/>
    </location>
</feature>
<sequence>MTEALLKGLTFGLWLSLAVGPVLFSIIKQSLNNGYRGGIAFVLGVFASDVLLVLVSNIFSEFFNRVSGLQKEIAFVGSVFLITLGIYFLFFKKTVINDNAGVMVKFRKRDYARISLSGFFMNLLNPGVFVFWIYASSVVVSQTTNHRIIVFVTCLLWVLSTDLLKVFLADKIRNRLTPKNIHIINRLNGAILLGFGAVLLWGVFFYK</sequence>
<comment type="subcellular location">
    <subcellularLocation>
        <location evidence="1">Cell membrane</location>
        <topology evidence="1">Multi-pass membrane protein</topology>
    </subcellularLocation>
</comment>
<evidence type="ECO:0000256" key="6">
    <source>
        <dbReference type="SAM" id="Phobius"/>
    </source>
</evidence>
<protein>
    <submittedName>
        <fullName evidence="7">LysE family translocator</fullName>
    </submittedName>
</protein>
<evidence type="ECO:0000256" key="3">
    <source>
        <dbReference type="ARBA" id="ARBA00022692"/>
    </source>
</evidence>
<dbReference type="PANTHER" id="PTHR30086">
    <property type="entry name" value="ARGININE EXPORTER PROTEIN ARGO"/>
    <property type="match status" value="1"/>
</dbReference>
<dbReference type="InterPro" id="IPR001123">
    <property type="entry name" value="LeuE-type"/>
</dbReference>
<keyword evidence="5 6" id="KW-0472">Membrane</keyword>
<comment type="caution">
    <text evidence="7">The sequence shown here is derived from an EMBL/GenBank/DDBJ whole genome shotgun (WGS) entry which is preliminary data.</text>
</comment>
<dbReference type="Proteomes" id="UP001597511">
    <property type="component" value="Unassembled WGS sequence"/>
</dbReference>
<feature type="transmembrane region" description="Helical" evidence="6">
    <location>
        <begin position="147"/>
        <end position="168"/>
    </location>
</feature>
<name>A0ABW6A120_9BACT</name>
<feature type="transmembrane region" description="Helical" evidence="6">
    <location>
        <begin position="39"/>
        <end position="60"/>
    </location>
</feature>
<gene>
    <name evidence="7" type="ORF">ACFS6H_04645</name>
</gene>
<accession>A0ABW6A120</accession>
<dbReference type="EMBL" id="JBHUOZ010000001">
    <property type="protein sequence ID" value="MFD2918989.1"/>
    <property type="molecule type" value="Genomic_DNA"/>
</dbReference>
<reference evidence="8" key="1">
    <citation type="journal article" date="2019" name="Int. J. Syst. Evol. Microbiol.">
        <title>The Global Catalogue of Microorganisms (GCM) 10K type strain sequencing project: providing services to taxonomists for standard genome sequencing and annotation.</title>
        <authorList>
            <consortium name="The Broad Institute Genomics Platform"/>
            <consortium name="The Broad Institute Genome Sequencing Center for Infectious Disease"/>
            <person name="Wu L."/>
            <person name="Ma J."/>
        </authorList>
    </citation>
    <scope>NUCLEOTIDE SEQUENCE [LARGE SCALE GENOMIC DNA]</scope>
    <source>
        <strain evidence="8">KCTC 23299</strain>
    </source>
</reference>
<feature type="transmembrane region" description="Helical" evidence="6">
    <location>
        <begin position="111"/>
        <end position="135"/>
    </location>
</feature>
<proteinExistence type="predicted"/>
<evidence type="ECO:0000256" key="2">
    <source>
        <dbReference type="ARBA" id="ARBA00022475"/>
    </source>
</evidence>
<evidence type="ECO:0000256" key="1">
    <source>
        <dbReference type="ARBA" id="ARBA00004651"/>
    </source>
</evidence>
<keyword evidence="4 6" id="KW-1133">Transmembrane helix</keyword>
<organism evidence="7 8">
    <name type="scientific">Terrimonas rubra</name>
    <dbReference type="NCBI Taxonomy" id="1035890"/>
    <lineage>
        <taxon>Bacteria</taxon>
        <taxon>Pseudomonadati</taxon>
        <taxon>Bacteroidota</taxon>
        <taxon>Chitinophagia</taxon>
        <taxon>Chitinophagales</taxon>
        <taxon>Chitinophagaceae</taxon>
        <taxon>Terrimonas</taxon>
    </lineage>
</organism>
<dbReference type="Pfam" id="PF01810">
    <property type="entry name" value="LysE"/>
    <property type="match status" value="1"/>
</dbReference>
<dbReference type="RefSeq" id="WP_386095703.1">
    <property type="nucleotide sequence ID" value="NZ_JBHUOZ010000001.1"/>
</dbReference>
<keyword evidence="3 6" id="KW-0812">Transmembrane</keyword>
<evidence type="ECO:0000256" key="4">
    <source>
        <dbReference type="ARBA" id="ARBA00022989"/>
    </source>
</evidence>
<keyword evidence="2" id="KW-1003">Cell membrane</keyword>